<dbReference type="AlphaFoldDB" id="A0A329SLK7"/>
<evidence type="ECO:0000313" key="3">
    <source>
        <dbReference type="Proteomes" id="UP000251314"/>
    </source>
</evidence>
<dbReference type="Proteomes" id="UP000251314">
    <property type="component" value="Unassembled WGS sequence"/>
</dbReference>
<gene>
    <name evidence="2" type="ORF">PC110_g6192</name>
</gene>
<name>A0A329SLK7_9STRA</name>
<dbReference type="EMBL" id="MJFZ01000109">
    <property type="protein sequence ID" value="RAW37560.1"/>
    <property type="molecule type" value="Genomic_DNA"/>
</dbReference>
<feature type="region of interest" description="Disordered" evidence="1">
    <location>
        <begin position="32"/>
        <end position="54"/>
    </location>
</feature>
<dbReference type="OrthoDB" id="10408386at2759"/>
<keyword evidence="3" id="KW-1185">Reference proteome</keyword>
<proteinExistence type="predicted"/>
<protein>
    <submittedName>
        <fullName evidence="2">Uncharacterized protein</fullName>
    </submittedName>
</protein>
<dbReference type="VEuPathDB" id="FungiDB:PC110_g6192"/>
<accession>A0A329SLK7</accession>
<sequence>MMDKLASEASLSPKKCDDPTLFGLLMMMDERQSAREAELRREREEREAAREERERQFRLELAQSQRSRDEHNQQVMLLVMAKLFGVQPTMNGTEN</sequence>
<organism evidence="2 3">
    <name type="scientific">Phytophthora cactorum</name>
    <dbReference type="NCBI Taxonomy" id="29920"/>
    <lineage>
        <taxon>Eukaryota</taxon>
        <taxon>Sar</taxon>
        <taxon>Stramenopiles</taxon>
        <taxon>Oomycota</taxon>
        <taxon>Peronosporomycetes</taxon>
        <taxon>Peronosporales</taxon>
        <taxon>Peronosporaceae</taxon>
        <taxon>Phytophthora</taxon>
    </lineage>
</organism>
<evidence type="ECO:0000313" key="2">
    <source>
        <dbReference type="EMBL" id="RAW37560.1"/>
    </source>
</evidence>
<comment type="caution">
    <text evidence="2">The sequence shown here is derived from an EMBL/GenBank/DDBJ whole genome shotgun (WGS) entry which is preliminary data.</text>
</comment>
<reference evidence="2 3" key="1">
    <citation type="submission" date="2018-01" db="EMBL/GenBank/DDBJ databases">
        <title>Draft genome of the strawberry crown rot pathogen Phytophthora cactorum.</title>
        <authorList>
            <person name="Armitage A.D."/>
            <person name="Lysoe E."/>
            <person name="Nellist C.F."/>
            <person name="Harrison R.J."/>
            <person name="Brurberg M.B."/>
        </authorList>
    </citation>
    <scope>NUCLEOTIDE SEQUENCE [LARGE SCALE GENOMIC DNA]</scope>
    <source>
        <strain evidence="2 3">10300</strain>
    </source>
</reference>
<evidence type="ECO:0000256" key="1">
    <source>
        <dbReference type="SAM" id="MobiDB-lite"/>
    </source>
</evidence>